<dbReference type="InterPro" id="IPR036388">
    <property type="entry name" value="WH-like_DNA-bd_sf"/>
</dbReference>
<evidence type="ECO:0000313" key="7">
    <source>
        <dbReference type="EMBL" id="MBY8823438.1"/>
    </source>
</evidence>
<accession>A0ABS7PQ90</accession>
<reference evidence="7 8" key="1">
    <citation type="submission" date="2021-08" db="EMBL/GenBank/DDBJ databases">
        <authorList>
            <person name="Tuo L."/>
        </authorList>
    </citation>
    <scope>NUCLEOTIDE SEQUENCE [LARGE SCALE GENOMIC DNA]</scope>
    <source>
        <strain evidence="7 8">JCM 31229</strain>
    </source>
</reference>
<dbReference type="InterPro" id="IPR013325">
    <property type="entry name" value="RNA_pol_sigma_r2"/>
</dbReference>
<dbReference type="SUPFAM" id="SSF88946">
    <property type="entry name" value="Sigma2 domain of RNA polymerase sigma factors"/>
    <property type="match status" value="1"/>
</dbReference>
<dbReference type="InterPro" id="IPR014284">
    <property type="entry name" value="RNA_pol_sigma-70_dom"/>
</dbReference>
<dbReference type="InterPro" id="IPR013324">
    <property type="entry name" value="RNA_pol_sigma_r3/r4-like"/>
</dbReference>
<dbReference type="NCBIfam" id="TIGR02937">
    <property type="entry name" value="sigma70-ECF"/>
    <property type="match status" value="1"/>
</dbReference>
<protein>
    <submittedName>
        <fullName evidence="7">RNA polymerase sigma factor</fullName>
    </submittedName>
</protein>
<dbReference type="Gene3D" id="1.10.10.10">
    <property type="entry name" value="Winged helix-like DNA-binding domain superfamily/Winged helix DNA-binding domain"/>
    <property type="match status" value="1"/>
</dbReference>
<dbReference type="InterPro" id="IPR007627">
    <property type="entry name" value="RNA_pol_sigma70_r2"/>
</dbReference>
<dbReference type="RefSeq" id="WP_222990545.1">
    <property type="nucleotide sequence ID" value="NZ_JAINVV010000006.1"/>
</dbReference>
<dbReference type="InterPro" id="IPR013249">
    <property type="entry name" value="RNA_pol_sigma70_r4_t2"/>
</dbReference>
<keyword evidence="3" id="KW-0731">Sigma factor</keyword>
<proteinExistence type="inferred from homology"/>
<organism evidence="7 8">
    <name type="scientific">Sphingomonas colocasiae</name>
    <dbReference type="NCBI Taxonomy" id="1848973"/>
    <lineage>
        <taxon>Bacteria</taxon>
        <taxon>Pseudomonadati</taxon>
        <taxon>Pseudomonadota</taxon>
        <taxon>Alphaproteobacteria</taxon>
        <taxon>Sphingomonadales</taxon>
        <taxon>Sphingomonadaceae</taxon>
        <taxon>Sphingomonas</taxon>
    </lineage>
</organism>
<evidence type="ECO:0000259" key="6">
    <source>
        <dbReference type="Pfam" id="PF08281"/>
    </source>
</evidence>
<dbReference type="SUPFAM" id="SSF88659">
    <property type="entry name" value="Sigma3 and sigma4 domains of RNA polymerase sigma factors"/>
    <property type="match status" value="1"/>
</dbReference>
<dbReference type="CDD" id="cd06171">
    <property type="entry name" value="Sigma70_r4"/>
    <property type="match status" value="1"/>
</dbReference>
<comment type="caution">
    <text evidence="7">The sequence shown here is derived from an EMBL/GenBank/DDBJ whole genome shotgun (WGS) entry which is preliminary data.</text>
</comment>
<evidence type="ECO:0000313" key="8">
    <source>
        <dbReference type="Proteomes" id="UP000706039"/>
    </source>
</evidence>
<dbReference type="Pfam" id="PF08281">
    <property type="entry name" value="Sigma70_r4_2"/>
    <property type="match status" value="1"/>
</dbReference>
<dbReference type="Proteomes" id="UP000706039">
    <property type="component" value="Unassembled WGS sequence"/>
</dbReference>
<feature type="domain" description="RNA polymerase sigma factor 70 region 4 type 2" evidence="6">
    <location>
        <begin position="112"/>
        <end position="163"/>
    </location>
</feature>
<dbReference type="PANTHER" id="PTHR43133:SF63">
    <property type="entry name" value="RNA POLYMERASE SIGMA FACTOR FECI-RELATED"/>
    <property type="match status" value="1"/>
</dbReference>
<dbReference type="InterPro" id="IPR039425">
    <property type="entry name" value="RNA_pol_sigma-70-like"/>
</dbReference>
<keyword evidence="8" id="KW-1185">Reference proteome</keyword>
<dbReference type="PANTHER" id="PTHR43133">
    <property type="entry name" value="RNA POLYMERASE ECF-TYPE SIGMA FACTO"/>
    <property type="match status" value="1"/>
</dbReference>
<gene>
    <name evidence="7" type="ORF">K7G82_14130</name>
</gene>
<feature type="domain" description="RNA polymerase sigma-70 region 2" evidence="5">
    <location>
        <begin position="19"/>
        <end position="80"/>
    </location>
</feature>
<dbReference type="EMBL" id="JAINVV010000006">
    <property type="protein sequence ID" value="MBY8823438.1"/>
    <property type="molecule type" value="Genomic_DNA"/>
</dbReference>
<sequence>MSEPAREPSDLASAFVEDRPALERFIARRVRCQQTAQDLASEVYLRLDRVVDFSGTREDARRYLYRVAANIAIDHVKIAGRRVAIIDENLVHFETMTESAEAAIIERQQLGIVADAMEELPDRYREILLLSRHERLTHREIAERLGISVSLVEKTIMRSIRHCRDRVREAGEIDEAGAGAAVEASRR</sequence>
<evidence type="ECO:0000256" key="1">
    <source>
        <dbReference type="ARBA" id="ARBA00010641"/>
    </source>
</evidence>
<evidence type="ECO:0000256" key="4">
    <source>
        <dbReference type="ARBA" id="ARBA00023163"/>
    </source>
</evidence>
<dbReference type="Pfam" id="PF04542">
    <property type="entry name" value="Sigma70_r2"/>
    <property type="match status" value="1"/>
</dbReference>
<dbReference type="Gene3D" id="1.10.1740.10">
    <property type="match status" value="1"/>
</dbReference>
<keyword evidence="4" id="KW-0804">Transcription</keyword>
<comment type="similarity">
    <text evidence="1">Belongs to the sigma-70 factor family. ECF subfamily.</text>
</comment>
<name>A0ABS7PQ90_9SPHN</name>
<keyword evidence="2" id="KW-0805">Transcription regulation</keyword>
<evidence type="ECO:0000256" key="3">
    <source>
        <dbReference type="ARBA" id="ARBA00023082"/>
    </source>
</evidence>
<evidence type="ECO:0000259" key="5">
    <source>
        <dbReference type="Pfam" id="PF04542"/>
    </source>
</evidence>
<evidence type="ECO:0000256" key="2">
    <source>
        <dbReference type="ARBA" id="ARBA00023015"/>
    </source>
</evidence>